<feature type="region of interest" description="Disordered" evidence="1">
    <location>
        <begin position="332"/>
        <end position="361"/>
    </location>
</feature>
<reference evidence="2" key="1">
    <citation type="submission" date="2013-04" db="EMBL/GenBank/DDBJ databases">
        <authorList>
            <person name="Qu J."/>
            <person name="Murali S.C."/>
            <person name="Bandaranaike D."/>
            <person name="Bellair M."/>
            <person name="Blankenburg K."/>
            <person name="Chao H."/>
            <person name="Dinh H."/>
            <person name="Doddapaneni H."/>
            <person name="Downs B."/>
            <person name="Dugan-Rocha S."/>
            <person name="Elkadiri S."/>
            <person name="Gnanaolivu R.D."/>
            <person name="Hernandez B."/>
            <person name="Javaid M."/>
            <person name="Jayaseelan J.C."/>
            <person name="Lee S."/>
            <person name="Li M."/>
            <person name="Ming W."/>
            <person name="Munidasa M."/>
            <person name="Muniz J."/>
            <person name="Nguyen L."/>
            <person name="Ongeri F."/>
            <person name="Osuji N."/>
            <person name="Pu L.-L."/>
            <person name="Puazo M."/>
            <person name="Qu C."/>
            <person name="Quiroz J."/>
            <person name="Raj R."/>
            <person name="Weissenberger G."/>
            <person name="Xin Y."/>
            <person name="Zou X."/>
            <person name="Han Y."/>
            <person name="Richards S."/>
            <person name="Worley K."/>
            <person name="Muzny D."/>
            <person name="Gibbs R."/>
        </authorList>
    </citation>
    <scope>NUCLEOTIDE SEQUENCE</scope>
    <source>
        <strain evidence="2">Sampled in the wild</strain>
    </source>
</reference>
<organism evidence="2 3">
    <name type="scientific">Ladona fulva</name>
    <name type="common">Scarce chaser dragonfly</name>
    <name type="synonym">Libellula fulva</name>
    <dbReference type="NCBI Taxonomy" id="123851"/>
    <lineage>
        <taxon>Eukaryota</taxon>
        <taxon>Metazoa</taxon>
        <taxon>Ecdysozoa</taxon>
        <taxon>Arthropoda</taxon>
        <taxon>Hexapoda</taxon>
        <taxon>Insecta</taxon>
        <taxon>Pterygota</taxon>
        <taxon>Palaeoptera</taxon>
        <taxon>Odonata</taxon>
        <taxon>Epiprocta</taxon>
        <taxon>Anisoptera</taxon>
        <taxon>Libelluloidea</taxon>
        <taxon>Libellulidae</taxon>
        <taxon>Ladona</taxon>
    </lineage>
</organism>
<feature type="compositionally biased region" description="Acidic residues" evidence="1">
    <location>
        <begin position="657"/>
        <end position="669"/>
    </location>
</feature>
<feature type="compositionally biased region" description="Acidic residues" evidence="1">
    <location>
        <begin position="134"/>
        <end position="149"/>
    </location>
</feature>
<accession>A0A8K0P663</accession>
<feature type="compositionally biased region" description="Basic and acidic residues" evidence="1">
    <location>
        <begin position="877"/>
        <end position="901"/>
    </location>
</feature>
<feature type="compositionally biased region" description="Basic and acidic residues" evidence="1">
    <location>
        <begin position="1385"/>
        <end position="1408"/>
    </location>
</feature>
<feature type="compositionally biased region" description="Basic and acidic residues" evidence="1">
    <location>
        <begin position="856"/>
        <end position="870"/>
    </location>
</feature>
<evidence type="ECO:0000313" key="2">
    <source>
        <dbReference type="EMBL" id="KAG8233673.1"/>
    </source>
</evidence>
<evidence type="ECO:0000256" key="1">
    <source>
        <dbReference type="SAM" id="MobiDB-lite"/>
    </source>
</evidence>
<feature type="region of interest" description="Disordered" evidence="1">
    <location>
        <begin position="698"/>
        <end position="719"/>
    </location>
</feature>
<feature type="compositionally biased region" description="Basic and acidic residues" evidence="1">
    <location>
        <begin position="1333"/>
        <end position="1342"/>
    </location>
</feature>
<feature type="compositionally biased region" description="Basic and acidic residues" evidence="1">
    <location>
        <begin position="1131"/>
        <end position="1145"/>
    </location>
</feature>
<feature type="compositionally biased region" description="Acidic residues" evidence="1">
    <location>
        <begin position="458"/>
        <end position="523"/>
    </location>
</feature>
<feature type="region of interest" description="Disordered" evidence="1">
    <location>
        <begin position="808"/>
        <end position="966"/>
    </location>
</feature>
<feature type="compositionally biased region" description="Basic and acidic residues" evidence="1">
    <location>
        <begin position="922"/>
        <end position="931"/>
    </location>
</feature>
<feature type="compositionally biased region" description="Basic and acidic residues" evidence="1">
    <location>
        <begin position="957"/>
        <end position="966"/>
    </location>
</feature>
<feature type="compositionally biased region" description="Low complexity" evidence="1">
    <location>
        <begin position="1469"/>
        <end position="1486"/>
    </location>
</feature>
<protein>
    <submittedName>
        <fullName evidence="2">Uncharacterized protein</fullName>
    </submittedName>
</protein>
<feature type="region of interest" description="Disordered" evidence="1">
    <location>
        <begin position="1118"/>
        <end position="1227"/>
    </location>
</feature>
<feature type="compositionally biased region" description="Polar residues" evidence="1">
    <location>
        <begin position="1603"/>
        <end position="1612"/>
    </location>
</feature>
<dbReference type="Proteomes" id="UP000792457">
    <property type="component" value="Unassembled WGS sequence"/>
</dbReference>
<feature type="compositionally biased region" description="Polar residues" evidence="1">
    <location>
        <begin position="1274"/>
        <end position="1294"/>
    </location>
</feature>
<name>A0A8K0P663_LADFU</name>
<feature type="compositionally biased region" description="Basic and acidic residues" evidence="1">
    <location>
        <begin position="1554"/>
        <end position="1569"/>
    </location>
</feature>
<feature type="compositionally biased region" description="Low complexity" evidence="1">
    <location>
        <begin position="1537"/>
        <end position="1553"/>
    </location>
</feature>
<feature type="compositionally biased region" description="Basic and acidic residues" evidence="1">
    <location>
        <begin position="710"/>
        <end position="719"/>
    </location>
</feature>
<feature type="region of interest" description="Disordered" evidence="1">
    <location>
        <begin position="1"/>
        <end position="35"/>
    </location>
</feature>
<feature type="compositionally biased region" description="Acidic residues" evidence="1">
    <location>
        <begin position="393"/>
        <end position="419"/>
    </location>
</feature>
<feature type="compositionally biased region" description="Basic and acidic residues" evidence="1">
    <location>
        <begin position="571"/>
        <end position="598"/>
    </location>
</feature>
<feature type="compositionally biased region" description="Acidic residues" evidence="1">
    <location>
        <begin position="348"/>
        <end position="361"/>
    </location>
</feature>
<feature type="region of interest" description="Disordered" evidence="1">
    <location>
        <begin position="92"/>
        <end position="222"/>
    </location>
</feature>
<feature type="compositionally biased region" description="Basic and acidic residues" evidence="1">
    <location>
        <begin position="1448"/>
        <end position="1467"/>
    </location>
</feature>
<feature type="region of interest" description="Disordered" evidence="1">
    <location>
        <begin position="452"/>
        <end position="676"/>
    </location>
</feature>
<feature type="region of interest" description="Disordered" evidence="1">
    <location>
        <begin position="384"/>
        <end position="436"/>
    </location>
</feature>
<feature type="non-terminal residue" evidence="2">
    <location>
        <position position="1"/>
    </location>
</feature>
<proteinExistence type="predicted"/>
<sequence length="1612" mass="180727">MKEEDRKGPRPRSSIHMSLDAVKNSEQESVSADESGEFYSFEEAKKSPQESVKVSLEERVKEEACANDSYGKLFASPYLQVKTRRQSLLFKRQQEEAEEEEAEEENLERIEGAESETKDDVEVCSTKSTKGSSDEEDIEVEDLMEEKPEETELKRLEDEVNTAEKLSESVEIECSEDPLGVGESEQGRELEEGKIVEAKEEGERKEEENDEEENGEVEKEIAAEASDEVLELGTNEIYEEEQEVEPKSSSIEEVPVSEDAPCIDEDEEEYDTEEKQFAELKKVEPLKGTAVVCQSEDDELVLISDSDDEGQEGGKMLADVVETEEENWEEYKDGGEEEHEMQEHLAGAEEENWAEEDYDEEMEVYSKEGKIRDGGREWLAQWEKESGIKDTEWTDQEPEVVEEGEEEGGDVVEVEDEVPSQEALESKIRKSKGTASKSLIKQWMEDAGLEDSLCYQDVGEEVDDEEVDDEEVDDEVDDEEVEEEEEEVDDDEEEDDDDEDDDDEEDEDEDEDEEEDDEEEDDVVELKVEDGGWSPKLVSKVEGEHEKCIGKSEENEISKVEEVDLEEDKGVEEIVHKKDSEENGEFKEKTVNEAKEVEEIAVEESDEASGEECNVETEEVKAPTTHNADVLPSSVQTMKELVESEGEREELGHQEVLEEEMEAEEVEDTKEEKGEVEVIEVEEERVDDQDVGEMEEAKYQQVSAEVITPELHESDREDIKADESTIKGDAEVIGTSEAKTVKEVEAVKEGENATVEEIEQNEEMKIMENMEGAETAQESEEGRELMEEEAVDIVVKSKEAHVIEEEVQLAESNEERADRGSLMEDEDGKMALAVDEKEKEETEVVPEVSHAIVPEESEKPRGVDERKDVEEMQVAEMETKSQREVELKDGKEEIGRVEEKSPLIAGTEISAEVTSDASSPRLMKDEHFENEEAKEEAELVLVLESDEEDSPSASKENGSKQKDNSKIVETVSEQISGNHEKCTIEDESIVSTQEVSLCKHSSDASTMAMETSDVKSRMGVEVSVEKSEASCDILLDSVVECKEKALEDIAEEKESSIAVVRTESLEQKEVLSKDDEGSVKAEMCEVLHEMEGEKENVAAEGTVMEESVLEPEVIHADEDHAISVSNNAVEDAEKLKSSSTSKDDNVETLVTETHSRSTSTESMDGSESKLPAVKNTSETKESAAVPDTESVETLKGQEEEEMKETKLEESKQDEDESEETSHIEEYVTSRRLTRHQMALLSKSIGGAEAALTPSTPQSGKKRMTKTKTPPRTVQLVTQEADSPHTPTLPTTPVRSSARLRSLVAKTEKTPVLQEKQLTENKEKVEEMDLEQLEGAKDDEGKSPPHWSSQLEERFKKFRRGSPADTVPRRRTRRSSRASPSSVTSENRRSPELRETVEDRLLPEEKDSVGTESPAPAVDPADNIPRRRTRRNSRASPSSVISATSENRQSPELRETFEDRLLPDEKGRVRVGSPAPSVASSVASSVSLRRRSIRGKLEEERGQSPFREGPRTRRRSVEPDTHVVVDASRMSPMVAHRSVSPAPSVASSIGSSVSQRERRSVRGKHDEERLLSPVEEVPHVPRTRRRSVGPDAHVVHRSSRFTRADSQSPDSGS</sequence>
<reference evidence="2" key="2">
    <citation type="submission" date="2017-10" db="EMBL/GenBank/DDBJ databases">
        <title>Ladona fulva Genome sequencing and assembly.</title>
        <authorList>
            <person name="Murali S."/>
            <person name="Richards S."/>
            <person name="Bandaranaike D."/>
            <person name="Bellair M."/>
            <person name="Blankenburg K."/>
            <person name="Chao H."/>
            <person name="Dinh H."/>
            <person name="Doddapaneni H."/>
            <person name="Dugan-Rocha S."/>
            <person name="Elkadiri S."/>
            <person name="Gnanaolivu R."/>
            <person name="Hernandez B."/>
            <person name="Skinner E."/>
            <person name="Javaid M."/>
            <person name="Lee S."/>
            <person name="Li M."/>
            <person name="Ming W."/>
            <person name="Munidasa M."/>
            <person name="Muniz J."/>
            <person name="Nguyen L."/>
            <person name="Hughes D."/>
            <person name="Osuji N."/>
            <person name="Pu L.-L."/>
            <person name="Puazo M."/>
            <person name="Qu C."/>
            <person name="Quiroz J."/>
            <person name="Raj R."/>
            <person name="Weissenberger G."/>
            <person name="Xin Y."/>
            <person name="Zou X."/>
            <person name="Han Y."/>
            <person name="Worley K."/>
            <person name="Muzny D."/>
            <person name="Gibbs R."/>
        </authorList>
    </citation>
    <scope>NUCLEOTIDE SEQUENCE</scope>
    <source>
        <strain evidence="2">Sampled in the wild</strain>
    </source>
</reference>
<feature type="compositionally biased region" description="Basic and acidic residues" evidence="1">
    <location>
        <begin position="1316"/>
        <end position="1326"/>
    </location>
</feature>
<feature type="compositionally biased region" description="Acidic residues" evidence="1">
    <location>
        <begin position="96"/>
        <end position="106"/>
    </location>
</feature>
<feature type="compositionally biased region" description="Basic and acidic residues" evidence="1">
    <location>
        <begin position="185"/>
        <end position="207"/>
    </location>
</feature>
<feature type="compositionally biased region" description="Basic and acidic residues" evidence="1">
    <location>
        <begin position="107"/>
        <end position="121"/>
    </location>
</feature>
<feature type="compositionally biased region" description="Basic and acidic residues" evidence="1">
    <location>
        <begin position="539"/>
        <end position="562"/>
    </location>
</feature>
<feature type="region of interest" description="Disordered" evidence="1">
    <location>
        <begin position="1244"/>
        <end position="1612"/>
    </location>
</feature>
<feature type="region of interest" description="Disordered" evidence="1">
    <location>
        <begin position="239"/>
        <end position="265"/>
    </location>
</feature>
<evidence type="ECO:0000313" key="3">
    <source>
        <dbReference type="Proteomes" id="UP000792457"/>
    </source>
</evidence>
<feature type="compositionally biased region" description="Basic and acidic residues" evidence="1">
    <location>
        <begin position="1494"/>
        <end position="1522"/>
    </location>
</feature>
<comment type="caution">
    <text evidence="2">The sequence shown here is derived from an EMBL/GenBank/DDBJ whole genome shotgun (WGS) entry which is preliminary data.</text>
</comment>
<keyword evidence="3" id="KW-1185">Reference proteome</keyword>
<dbReference type="EMBL" id="KZ308735">
    <property type="protein sequence ID" value="KAG8233673.1"/>
    <property type="molecule type" value="Genomic_DNA"/>
</dbReference>
<feature type="compositionally biased region" description="Basic and acidic residues" evidence="1">
    <location>
        <begin position="813"/>
        <end position="822"/>
    </location>
</feature>
<feature type="compositionally biased region" description="Acidic residues" evidence="1">
    <location>
        <begin position="599"/>
        <end position="617"/>
    </location>
</feature>
<gene>
    <name evidence="2" type="ORF">J437_LFUL014115</name>
</gene>